<organism evidence="2 3">
    <name type="scientific">Candidatus Woesebacteria bacterium GW2011_GWA1_37_7</name>
    <dbReference type="NCBI Taxonomy" id="1618545"/>
    <lineage>
        <taxon>Bacteria</taxon>
        <taxon>Candidatus Woeseibacteriota</taxon>
    </lineage>
</organism>
<dbReference type="InterPro" id="IPR054347">
    <property type="entry name" value="TOTE_primase"/>
</dbReference>
<gene>
    <name evidence="2" type="ORF">US53_C0047G0005</name>
</gene>
<proteinExistence type="predicted"/>
<dbReference type="Pfam" id="PF22548">
    <property type="entry name" value="AEP-TOTE"/>
    <property type="match status" value="1"/>
</dbReference>
<reference evidence="2 3" key="1">
    <citation type="journal article" date="2015" name="Nature">
        <title>rRNA introns, odd ribosomes, and small enigmatic genomes across a large radiation of phyla.</title>
        <authorList>
            <person name="Brown C.T."/>
            <person name="Hug L.A."/>
            <person name="Thomas B.C."/>
            <person name="Sharon I."/>
            <person name="Castelle C.J."/>
            <person name="Singh A."/>
            <person name="Wilkins M.J."/>
            <person name="Williams K.H."/>
            <person name="Banfield J.F."/>
        </authorList>
    </citation>
    <scope>NUCLEOTIDE SEQUENCE [LARGE SCALE GENOMIC DNA]</scope>
</reference>
<protein>
    <submittedName>
        <fullName evidence="2">Type III restriction protein res subunit</fullName>
    </submittedName>
</protein>
<dbReference type="STRING" id="1618545.US53_C0047G0005"/>
<comment type="caution">
    <text evidence="2">The sequence shown here is derived from an EMBL/GenBank/DDBJ whole genome shotgun (WGS) entry which is preliminary data.</text>
</comment>
<dbReference type="EMBL" id="LBTI01000047">
    <property type="protein sequence ID" value="KKQ36563.1"/>
    <property type="molecule type" value="Genomic_DNA"/>
</dbReference>
<feature type="domain" description="TOTE conflict system primase" evidence="1">
    <location>
        <begin position="8"/>
        <end position="53"/>
    </location>
</feature>
<sequence length="84" mass="9853">MGKITFDQIQLFMSLFKGRNDIYAKRWEKDGKNGYSPEYEVNWTEYNNFKAKGGTRLSVIIIITYTRVCISNQILEICRNYGLS</sequence>
<dbReference type="AlphaFoldDB" id="A0A0G0H005"/>
<name>A0A0G0H005_9BACT</name>
<evidence type="ECO:0000313" key="2">
    <source>
        <dbReference type="EMBL" id="KKQ36563.1"/>
    </source>
</evidence>
<accession>A0A0G0H005</accession>
<evidence type="ECO:0000313" key="3">
    <source>
        <dbReference type="Proteomes" id="UP000034591"/>
    </source>
</evidence>
<dbReference type="Proteomes" id="UP000034591">
    <property type="component" value="Unassembled WGS sequence"/>
</dbReference>
<evidence type="ECO:0000259" key="1">
    <source>
        <dbReference type="Pfam" id="PF22548"/>
    </source>
</evidence>